<evidence type="ECO:0000313" key="2">
    <source>
        <dbReference type="Proteomes" id="UP000276603"/>
    </source>
</evidence>
<keyword evidence="2" id="KW-1185">Reference proteome</keyword>
<sequence>MTTDYAGNFVYEGGNLQFLNHPEGYIEPDGSGGYDYIYQCKDHLGNIRLSFADDNGDGSVATSEIREENNYYPFGLKHMGYKGVVNGRNHKYGYGGKEEQDELDLAWLDITARNYDPALGRWMNIDPLADQMRRHSPYNYAFDNPIFYIDPDGMAPYATDELNEDDNHDFIGATDFGPQHITSTVVDDTGRIIDYKDDGDDNIYLNERSAENVIGKEQKGKKYSEGGYLEIDDLFSSSLETLPEGFVLQYSKDVEEFEISPLIGGIKNTAKYIVYFVKGSKGFRYVGITNNLARRAAEHLRTRGFIIEPLLKNLTKADARAVEQALIEIYKLGGKEGQTGQLLNKINSIAKTNPKYAAALKRGYELLETVGIK</sequence>
<proteinExistence type="predicted"/>
<dbReference type="InterPro" id="IPR035901">
    <property type="entry name" value="GIY-YIG_endonuc_sf"/>
</dbReference>
<dbReference type="SUPFAM" id="SSF82771">
    <property type="entry name" value="GIY-YIG endonuclease"/>
    <property type="match status" value="1"/>
</dbReference>
<dbReference type="PANTHER" id="PTHR32305">
    <property type="match status" value="1"/>
</dbReference>
<dbReference type="RefSeq" id="WP_120714400.1">
    <property type="nucleotide sequence ID" value="NZ_RBCJ01000007.1"/>
</dbReference>
<name>A0A3B0BU76_9FLAO</name>
<comment type="caution">
    <text evidence="1">The sequence shown here is derived from an EMBL/GenBank/DDBJ whole genome shotgun (WGS) entry which is preliminary data.</text>
</comment>
<dbReference type="PANTHER" id="PTHR32305:SF15">
    <property type="entry name" value="PROTEIN RHSA-RELATED"/>
    <property type="match status" value="1"/>
</dbReference>
<protein>
    <recommendedName>
        <fullName evidence="3">GIY-YIG domain-containing protein</fullName>
    </recommendedName>
</protein>
<dbReference type="CDD" id="cd00719">
    <property type="entry name" value="GIY-YIG_SF"/>
    <property type="match status" value="1"/>
</dbReference>
<dbReference type="Proteomes" id="UP000276603">
    <property type="component" value="Unassembled WGS sequence"/>
</dbReference>
<dbReference type="InterPro" id="IPR022385">
    <property type="entry name" value="Rhs_assc_core"/>
</dbReference>
<dbReference type="AlphaFoldDB" id="A0A3B0BU76"/>
<dbReference type="NCBIfam" id="TIGR03696">
    <property type="entry name" value="Rhs_assc_core"/>
    <property type="match status" value="1"/>
</dbReference>
<dbReference type="OrthoDB" id="2972467at2"/>
<evidence type="ECO:0000313" key="1">
    <source>
        <dbReference type="EMBL" id="RKN75918.1"/>
    </source>
</evidence>
<evidence type="ECO:0008006" key="3">
    <source>
        <dbReference type="Google" id="ProtNLM"/>
    </source>
</evidence>
<accession>A0A3B0BU76</accession>
<reference evidence="1 2" key="1">
    <citation type="submission" date="2018-10" db="EMBL/GenBank/DDBJ databases">
        <title>Ulvibacterium marinum gen. nov., sp. nov., a novel marine bacterium of the family Flavobacteriaceae, isolated from a culture of the green alga Ulva prolifera.</title>
        <authorList>
            <person name="Zhang Z."/>
        </authorList>
    </citation>
    <scope>NUCLEOTIDE SEQUENCE [LARGE SCALE GENOMIC DNA]</scope>
    <source>
        <strain evidence="1 2">CCMM003</strain>
    </source>
</reference>
<dbReference type="InterPro" id="IPR050708">
    <property type="entry name" value="T6SS_VgrG/RHS"/>
</dbReference>
<dbReference type="Gene3D" id="2.180.10.10">
    <property type="entry name" value="RHS repeat-associated core"/>
    <property type="match status" value="1"/>
</dbReference>
<dbReference type="Gene3D" id="3.40.1440.10">
    <property type="entry name" value="GIY-YIG endonuclease"/>
    <property type="match status" value="1"/>
</dbReference>
<organism evidence="1 2">
    <name type="scientific">Ulvibacterium marinum</name>
    <dbReference type="NCBI Taxonomy" id="2419782"/>
    <lineage>
        <taxon>Bacteria</taxon>
        <taxon>Pseudomonadati</taxon>
        <taxon>Bacteroidota</taxon>
        <taxon>Flavobacteriia</taxon>
        <taxon>Flavobacteriales</taxon>
        <taxon>Flavobacteriaceae</taxon>
        <taxon>Ulvibacterium</taxon>
    </lineage>
</organism>
<dbReference type="EMBL" id="RBCJ01000007">
    <property type="protein sequence ID" value="RKN75918.1"/>
    <property type="molecule type" value="Genomic_DNA"/>
</dbReference>
<gene>
    <name evidence="1" type="ORF">D7Z94_24975</name>
</gene>